<reference evidence="8" key="1">
    <citation type="submission" date="2025-08" db="UniProtKB">
        <authorList>
            <consortium name="Ensembl"/>
        </authorList>
    </citation>
    <scope>IDENTIFICATION</scope>
</reference>
<dbReference type="OMA" id="IIDEAMP"/>
<evidence type="ECO:0000313" key="8">
    <source>
        <dbReference type="Ensembl" id="ENSNGAP00000022235.1"/>
    </source>
</evidence>
<dbReference type="GeneTree" id="ENSGT00530000064271"/>
<dbReference type="PANTHER" id="PTHR21738">
    <property type="entry name" value="RIBOSOMAL RNA PROCESSING PROTEIN 36 HOMOLOG"/>
    <property type="match status" value="1"/>
</dbReference>
<proteinExistence type="inferred from homology"/>
<dbReference type="Proteomes" id="UP000694381">
    <property type="component" value="Unassembled WGS sequence"/>
</dbReference>
<comment type="similarity">
    <text evidence="2 6">Belongs to the RRP36 family.</text>
</comment>
<dbReference type="InterPro" id="IPR009292">
    <property type="entry name" value="RRP36"/>
</dbReference>
<evidence type="ECO:0000256" key="7">
    <source>
        <dbReference type="SAM" id="MobiDB-lite"/>
    </source>
</evidence>
<reference evidence="8" key="2">
    <citation type="submission" date="2025-09" db="UniProtKB">
        <authorList>
            <consortium name="Ensembl"/>
        </authorList>
    </citation>
    <scope>IDENTIFICATION</scope>
</reference>
<comment type="subcellular location">
    <subcellularLocation>
        <location evidence="1 6">Nucleus</location>
        <location evidence="1 6">Nucleolus</location>
    </subcellularLocation>
</comment>
<dbReference type="GO" id="GO:0030686">
    <property type="term" value="C:90S preribosome"/>
    <property type="evidence" value="ECO:0007669"/>
    <property type="project" value="TreeGrafter"/>
</dbReference>
<keyword evidence="5 6" id="KW-0539">Nucleus</keyword>
<dbReference type="Pfam" id="PF06102">
    <property type="entry name" value="RRP36"/>
    <property type="match status" value="1"/>
</dbReference>
<protein>
    <recommendedName>
        <fullName evidence="6">rRNA biogenesis protein RRP36</fullName>
    </recommendedName>
</protein>
<dbReference type="GO" id="GO:0000462">
    <property type="term" value="P:maturation of SSU-rRNA from tricistronic rRNA transcript (SSU-rRNA, 5.8S rRNA, LSU-rRNA)"/>
    <property type="evidence" value="ECO:0007669"/>
    <property type="project" value="TreeGrafter"/>
</dbReference>
<accession>A0A8C6RVS5</accession>
<dbReference type="PANTHER" id="PTHR21738:SF0">
    <property type="entry name" value="RIBOSOMAL RNA PROCESSING PROTEIN 36 HOMOLOG"/>
    <property type="match status" value="1"/>
</dbReference>
<sequence length="142" mass="15991">MPKAVLRAAPGGPGGAMEPGDLPRDTSDMSFEELLELQSQVGTKAYKQLVTGNSIKRQSSRQPVCVADKHRPLEMSAKVRVPFLRQVVPISKKVARDPRFDDLSGEYNPEVFDKTYQFLNDIRAKEKEVCSKRLLFADPWGW</sequence>
<evidence type="ECO:0000256" key="2">
    <source>
        <dbReference type="ARBA" id="ARBA00009418"/>
    </source>
</evidence>
<dbReference type="GO" id="GO:0005730">
    <property type="term" value="C:nucleolus"/>
    <property type="evidence" value="ECO:0007669"/>
    <property type="project" value="UniProtKB-SubCell"/>
</dbReference>
<evidence type="ECO:0000256" key="1">
    <source>
        <dbReference type="ARBA" id="ARBA00004604"/>
    </source>
</evidence>
<keyword evidence="3 6" id="KW-0690">Ribosome biogenesis</keyword>
<keyword evidence="4 6" id="KW-0698">rRNA processing</keyword>
<keyword evidence="9" id="KW-1185">Reference proteome</keyword>
<dbReference type="AlphaFoldDB" id="A0A8C6RVS5"/>
<evidence type="ECO:0000256" key="4">
    <source>
        <dbReference type="ARBA" id="ARBA00022552"/>
    </source>
</evidence>
<comment type="subunit">
    <text evidence="6">Associates with 90S and pre-40S pre-ribosomal particles.</text>
</comment>
<evidence type="ECO:0000313" key="9">
    <source>
        <dbReference type="Proteomes" id="UP000694381"/>
    </source>
</evidence>
<dbReference type="Ensembl" id="ENSNGAT00000027918.1">
    <property type="protein sequence ID" value="ENSNGAP00000022235.1"/>
    <property type="gene ID" value="ENSNGAG00000021177.1"/>
</dbReference>
<keyword evidence="6" id="KW-0687">Ribonucleoprotein</keyword>
<feature type="region of interest" description="Disordered" evidence="7">
    <location>
        <begin position="1"/>
        <end position="27"/>
    </location>
</feature>
<name>A0A8C6RVS5_NANGA</name>
<evidence type="ECO:0000256" key="5">
    <source>
        <dbReference type="ARBA" id="ARBA00023242"/>
    </source>
</evidence>
<organism evidence="8 9">
    <name type="scientific">Nannospalax galili</name>
    <name type="common">Northern Israeli blind subterranean mole rat</name>
    <name type="synonym">Spalax galili</name>
    <dbReference type="NCBI Taxonomy" id="1026970"/>
    <lineage>
        <taxon>Eukaryota</taxon>
        <taxon>Metazoa</taxon>
        <taxon>Chordata</taxon>
        <taxon>Craniata</taxon>
        <taxon>Vertebrata</taxon>
        <taxon>Euteleostomi</taxon>
        <taxon>Mammalia</taxon>
        <taxon>Eutheria</taxon>
        <taxon>Euarchontoglires</taxon>
        <taxon>Glires</taxon>
        <taxon>Rodentia</taxon>
        <taxon>Myomorpha</taxon>
        <taxon>Muroidea</taxon>
        <taxon>Spalacidae</taxon>
        <taxon>Spalacinae</taxon>
        <taxon>Nannospalax</taxon>
    </lineage>
</organism>
<evidence type="ECO:0000256" key="3">
    <source>
        <dbReference type="ARBA" id="ARBA00022517"/>
    </source>
</evidence>
<comment type="function">
    <text evidence="6">Component of the 90S pre-ribosome involved in the maturation of rRNAs. Required for early cleavages of the pre-RNAs in the 40S ribosomal subunit maturation pathway.</text>
</comment>
<evidence type="ECO:0000256" key="6">
    <source>
        <dbReference type="RuleBase" id="RU368027"/>
    </source>
</evidence>